<comment type="similarity">
    <text evidence="1">Belongs to the bactofilin family.</text>
</comment>
<evidence type="ECO:0000256" key="1">
    <source>
        <dbReference type="ARBA" id="ARBA00044755"/>
    </source>
</evidence>
<evidence type="ECO:0000313" key="2">
    <source>
        <dbReference type="EMBL" id="QNP41594.1"/>
    </source>
</evidence>
<evidence type="ECO:0000313" key="3">
    <source>
        <dbReference type="Proteomes" id="UP000516018"/>
    </source>
</evidence>
<organism evidence="2 3">
    <name type="scientific">Agrilutibacter terrestris</name>
    <dbReference type="NCBI Taxonomy" id="2865112"/>
    <lineage>
        <taxon>Bacteria</taxon>
        <taxon>Pseudomonadati</taxon>
        <taxon>Pseudomonadota</taxon>
        <taxon>Gammaproteobacteria</taxon>
        <taxon>Lysobacterales</taxon>
        <taxon>Lysobacteraceae</taxon>
        <taxon>Agrilutibacter</taxon>
    </lineage>
</organism>
<dbReference type="Proteomes" id="UP000516018">
    <property type="component" value="Chromosome"/>
</dbReference>
<dbReference type="InterPro" id="IPR007607">
    <property type="entry name" value="BacA/B"/>
</dbReference>
<dbReference type="AlphaFoldDB" id="A0A7H0FZX8"/>
<dbReference type="EMBL" id="CP060820">
    <property type="protein sequence ID" value="QNP41594.1"/>
    <property type="molecule type" value="Genomic_DNA"/>
</dbReference>
<accession>A0A7H0FZX8</accession>
<reference evidence="2 3" key="1">
    <citation type="submission" date="2020-08" db="EMBL/GenBank/DDBJ databases">
        <title>Lysobacter sp. II4 sp. nov., isolated from soil.</title>
        <authorList>
            <person name="Woo C.Y."/>
            <person name="Kim J."/>
        </authorList>
    </citation>
    <scope>NUCLEOTIDE SEQUENCE [LARGE SCALE GENOMIC DNA]</scope>
    <source>
        <strain evidence="2 3">II4</strain>
    </source>
</reference>
<dbReference type="RefSeq" id="WP_187713030.1">
    <property type="nucleotide sequence ID" value="NZ_CP060820.1"/>
</dbReference>
<sequence length="142" mass="14796">MFKKDKKAAIAPGQVDTLIGPQVVIRGDFHFVGGLYVEGRIIGKVIASNGEAAQVTIAETGVIEGEVRAPNVVINGQLVGDAYGEQVEMHPKARVNGNVHYQVIEMIAGSTLTGRLVHAETVAASAPDTANVTPITPDVAIG</sequence>
<name>A0A7H0FZX8_9GAMM</name>
<protein>
    <submittedName>
        <fullName evidence="2">Polymer-forming cytoskeletal protein</fullName>
    </submittedName>
</protein>
<gene>
    <name evidence="2" type="ORF">H8B22_05140</name>
</gene>
<dbReference type="Pfam" id="PF04519">
    <property type="entry name" value="Bactofilin"/>
    <property type="match status" value="1"/>
</dbReference>
<dbReference type="PANTHER" id="PTHR35024">
    <property type="entry name" value="HYPOTHETICAL CYTOSOLIC PROTEIN"/>
    <property type="match status" value="1"/>
</dbReference>
<dbReference type="PANTHER" id="PTHR35024:SF4">
    <property type="entry name" value="POLYMER-FORMING CYTOSKELETAL PROTEIN"/>
    <property type="match status" value="1"/>
</dbReference>
<dbReference type="KEGG" id="lsx:H8B22_05140"/>
<proteinExistence type="inferred from homology"/>
<keyword evidence="3" id="KW-1185">Reference proteome</keyword>